<keyword evidence="2" id="KW-1185">Reference proteome</keyword>
<feature type="non-terminal residue" evidence="1">
    <location>
        <position position="1"/>
    </location>
</feature>
<accession>A0A8K1G2G7</accession>
<organism evidence="1 2">
    <name type="scientific">Zosterops borbonicus</name>
    <dbReference type="NCBI Taxonomy" id="364589"/>
    <lineage>
        <taxon>Eukaryota</taxon>
        <taxon>Metazoa</taxon>
        <taxon>Chordata</taxon>
        <taxon>Craniata</taxon>
        <taxon>Vertebrata</taxon>
        <taxon>Euteleostomi</taxon>
        <taxon>Archelosauria</taxon>
        <taxon>Archosauria</taxon>
        <taxon>Dinosauria</taxon>
        <taxon>Saurischia</taxon>
        <taxon>Theropoda</taxon>
        <taxon>Coelurosauria</taxon>
        <taxon>Aves</taxon>
        <taxon>Neognathae</taxon>
        <taxon>Neoaves</taxon>
        <taxon>Telluraves</taxon>
        <taxon>Australaves</taxon>
        <taxon>Passeriformes</taxon>
        <taxon>Sylvioidea</taxon>
        <taxon>Zosteropidae</taxon>
        <taxon>Zosterops</taxon>
    </lineage>
</organism>
<evidence type="ECO:0000313" key="2">
    <source>
        <dbReference type="Proteomes" id="UP000796761"/>
    </source>
</evidence>
<sequence length="64" mass="7021">GVQQQSQELGSLQTVTEPLAEEQVCINPHYGALFALVLLLTDPIQKATLDRQCLQTGDMKMPLP</sequence>
<evidence type="ECO:0000313" key="1">
    <source>
        <dbReference type="EMBL" id="TRZ10466.1"/>
    </source>
</evidence>
<gene>
    <name evidence="1" type="ORF">HGM15179_016644</name>
</gene>
<dbReference type="EMBL" id="SWJQ01000855">
    <property type="protein sequence ID" value="TRZ10466.1"/>
    <property type="molecule type" value="Genomic_DNA"/>
</dbReference>
<dbReference type="AlphaFoldDB" id="A0A8K1G2G7"/>
<reference evidence="1" key="1">
    <citation type="submission" date="2019-04" db="EMBL/GenBank/DDBJ databases">
        <title>Genome assembly of Zosterops borbonicus 15179.</title>
        <authorList>
            <person name="Leroy T."/>
            <person name="Anselmetti Y."/>
            <person name="Tilak M.-K."/>
            <person name="Nabholz B."/>
        </authorList>
    </citation>
    <scope>NUCLEOTIDE SEQUENCE</scope>
    <source>
        <strain evidence="1">HGM_15179</strain>
        <tissue evidence="1">Muscle</tissue>
    </source>
</reference>
<proteinExistence type="predicted"/>
<name>A0A8K1G2G7_9PASS</name>
<protein>
    <submittedName>
        <fullName evidence="1">Uncharacterized protein</fullName>
    </submittedName>
</protein>
<comment type="caution">
    <text evidence="1">The sequence shown here is derived from an EMBL/GenBank/DDBJ whole genome shotgun (WGS) entry which is preliminary data.</text>
</comment>
<dbReference type="Proteomes" id="UP000796761">
    <property type="component" value="Unassembled WGS sequence"/>
</dbReference>